<dbReference type="InterPro" id="IPR027381">
    <property type="entry name" value="LytR/CpsA/Psr_C"/>
</dbReference>
<proteinExistence type="predicted"/>
<gene>
    <name evidence="3" type="ORF">SRB5_38860</name>
</gene>
<evidence type="ECO:0000259" key="2">
    <source>
        <dbReference type="Pfam" id="PF13399"/>
    </source>
</evidence>
<feature type="region of interest" description="Disordered" evidence="1">
    <location>
        <begin position="63"/>
        <end position="94"/>
    </location>
</feature>
<keyword evidence="4" id="KW-1185">Reference proteome</keyword>
<evidence type="ECO:0000313" key="4">
    <source>
        <dbReference type="Proteomes" id="UP000466345"/>
    </source>
</evidence>
<sequence length="216" mass="22221">MSMLTPPGMGGEYRIKGTKYPRMRRTRRRRTVLLLTSAAALVTLLGVGAVQLVDAFGGDDGADGARTTAGRASECKPKSAPASTSSAKDTAAPLPKPATLTVNVFNATTRTGLADKTAAELKKRGFKIGEVDNAPPEYDKKVKGAGVLLGPPAAVDAGLKVLGTQLPGAEAKADARDAKTLDLILGDDFTRLAPKPAADAALRALSKPLTKPSAGC</sequence>
<feature type="domain" description="LytR/CpsA/Psr regulator C-terminal" evidence="2">
    <location>
        <begin position="100"/>
        <end position="189"/>
    </location>
</feature>
<evidence type="ECO:0000256" key="1">
    <source>
        <dbReference type="SAM" id="MobiDB-lite"/>
    </source>
</evidence>
<accession>A0A7K0CJR8</accession>
<dbReference type="EMBL" id="WEGJ01000015">
    <property type="protein sequence ID" value="MQY13735.1"/>
    <property type="molecule type" value="Genomic_DNA"/>
</dbReference>
<dbReference type="RefSeq" id="WP_153453752.1">
    <property type="nucleotide sequence ID" value="NZ_WEGJ01000015.1"/>
</dbReference>
<reference evidence="3 4" key="1">
    <citation type="submission" date="2019-10" db="EMBL/GenBank/DDBJ databases">
        <title>Streptomyces smaragdinus sp. nov. and Streptomyces fabii sp. nov., isolated from the gut of fungus growing-termite Macrotermes natalensis.</title>
        <authorList>
            <person name="Schwitalla J."/>
            <person name="Benndorf R."/>
            <person name="Martin K."/>
            <person name="De Beer W."/>
            <person name="Kaster A.-K."/>
            <person name="Vollmers J."/>
            <person name="Poulsen M."/>
            <person name="Beemelmanns C."/>
        </authorList>
    </citation>
    <scope>NUCLEOTIDE SEQUENCE [LARGE SCALE GENOMIC DNA]</scope>
    <source>
        <strain evidence="3 4">RB5</strain>
    </source>
</reference>
<dbReference type="Proteomes" id="UP000466345">
    <property type="component" value="Unassembled WGS sequence"/>
</dbReference>
<feature type="compositionally biased region" description="Low complexity" evidence="1">
    <location>
        <begin position="64"/>
        <end position="93"/>
    </location>
</feature>
<dbReference type="OrthoDB" id="4864198at2"/>
<dbReference type="Pfam" id="PF13399">
    <property type="entry name" value="LytR_C"/>
    <property type="match status" value="1"/>
</dbReference>
<evidence type="ECO:0000313" key="3">
    <source>
        <dbReference type="EMBL" id="MQY13735.1"/>
    </source>
</evidence>
<protein>
    <recommendedName>
        <fullName evidence="2">LytR/CpsA/Psr regulator C-terminal domain-containing protein</fullName>
    </recommendedName>
</protein>
<dbReference type="AlphaFoldDB" id="A0A7K0CJR8"/>
<comment type="caution">
    <text evidence="3">The sequence shown here is derived from an EMBL/GenBank/DDBJ whole genome shotgun (WGS) entry which is preliminary data.</text>
</comment>
<name>A0A7K0CJR8_9ACTN</name>
<dbReference type="Gene3D" id="3.30.70.2390">
    <property type="match status" value="1"/>
</dbReference>
<organism evidence="3 4">
    <name type="scientific">Streptomyces smaragdinus</name>
    <dbReference type="NCBI Taxonomy" id="2585196"/>
    <lineage>
        <taxon>Bacteria</taxon>
        <taxon>Bacillati</taxon>
        <taxon>Actinomycetota</taxon>
        <taxon>Actinomycetes</taxon>
        <taxon>Kitasatosporales</taxon>
        <taxon>Streptomycetaceae</taxon>
        <taxon>Streptomyces</taxon>
    </lineage>
</organism>